<reference evidence="2 3" key="1">
    <citation type="submission" date="2017-06" db="EMBL/GenBank/DDBJ databases">
        <authorList>
            <person name="Kim H.J."/>
            <person name="Triplett B.A."/>
        </authorList>
    </citation>
    <scope>NUCLEOTIDE SEQUENCE [LARGE SCALE GENOMIC DNA]</scope>
    <source>
        <strain evidence="2 3">CGMCC 4.2132</strain>
    </source>
</reference>
<sequence>MIIRALATTAGVFVLLFAGTTAVSTASTVSAVSADPIVGVPELTHNPLYKQGRLPAISCKATKGTTKASTTKYLNKVVGCLNSAWRKTIKDFAPVEVDVKDKIKSGLCFTGLQVSGSFAASCSGGIQVQLGSDWIKAKSDQAILIEVTRAYAGVIQGQTGIGEAWWALPTRDQKDGGKEQTHRYYLQADCLGGVSMKVLGRSAKNWNPLLAAETPKEYGRFNWYGKPANRLHWFEQGYRSQGPSACNTWKAASSKVA</sequence>
<organism evidence="2 3">
    <name type="scientific">Streptosporangium subroseum</name>
    <dbReference type="NCBI Taxonomy" id="106412"/>
    <lineage>
        <taxon>Bacteria</taxon>
        <taxon>Bacillati</taxon>
        <taxon>Actinomycetota</taxon>
        <taxon>Actinomycetes</taxon>
        <taxon>Streptosporangiales</taxon>
        <taxon>Streptosporangiaceae</taxon>
        <taxon>Streptosporangium</taxon>
    </lineage>
</organism>
<evidence type="ECO:0000313" key="3">
    <source>
        <dbReference type="Proteomes" id="UP000198282"/>
    </source>
</evidence>
<dbReference type="Proteomes" id="UP000198282">
    <property type="component" value="Unassembled WGS sequence"/>
</dbReference>
<gene>
    <name evidence="2" type="ORF">SAMN05216276_100414</name>
</gene>
<protein>
    <submittedName>
        <fullName evidence="2">Predicted metalloprotease</fullName>
    </submittedName>
</protein>
<keyword evidence="2" id="KW-0645">Protease</keyword>
<name>A0A239BPZ8_9ACTN</name>
<keyword evidence="1" id="KW-0732">Signal</keyword>
<dbReference type="GO" id="GO:0008237">
    <property type="term" value="F:metallopeptidase activity"/>
    <property type="evidence" value="ECO:0007669"/>
    <property type="project" value="UniProtKB-KW"/>
</dbReference>
<dbReference type="EMBL" id="FZOD01000004">
    <property type="protein sequence ID" value="SNS09153.1"/>
    <property type="molecule type" value="Genomic_DNA"/>
</dbReference>
<proteinExistence type="predicted"/>
<keyword evidence="3" id="KW-1185">Reference proteome</keyword>
<dbReference type="GO" id="GO:0006508">
    <property type="term" value="P:proteolysis"/>
    <property type="evidence" value="ECO:0007669"/>
    <property type="project" value="UniProtKB-KW"/>
</dbReference>
<evidence type="ECO:0000313" key="2">
    <source>
        <dbReference type="EMBL" id="SNS09153.1"/>
    </source>
</evidence>
<evidence type="ECO:0000256" key="1">
    <source>
        <dbReference type="SAM" id="SignalP"/>
    </source>
</evidence>
<keyword evidence="2" id="KW-0482">Metalloprotease</keyword>
<keyword evidence="2" id="KW-0378">Hydrolase</keyword>
<feature type="signal peptide" evidence="1">
    <location>
        <begin position="1"/>
        <end position="26"/>
    </location>
</feature>
<accession>A0A239BPZ8</accession>
<dbReference type="AlphaFoldDB" id="A0A239BPZ8"/>
<feature type="chain" id="PRO_5038905093" evidence="1">
    <location>
        <begin position="27"/>
        <end position="257"/>
    </location>
</feature>